<dbReference type="PANTHER" id="PTHR13318:SF148">
    <property type="entry name" value="F-BOX PROTEIN MAX2"/>
    <property type="match status" value="1"/>
</dbReference>
<proteinExistence type="predicted"/>
<dbReference type="SUPFAM" id="SSF81383">
    <property type="entry name" value="F-box domain"/>
    <property type="match status" value="1"/>
</dbReference>
<evidence type="ECO:0000313" key="2">
    <source>
        <dbReference type="EMBL" id="KAJ7981581.1"/>
    </source>
</evidence>
<gene>
    <name evidence="2" type="ORF">O6P43_000825</name>
</gene>
<dbReference type="InterPro" id="IPR041567">
    <property type="entry name" value="COI1_F-box"/>
</dbReference>
<dbReference type="FunFam" id="1.20.1280.50:FF:000023">
    <property type="entry name" value="F-box/LRR-repeat protein 4"/>
    <property type="match status" value="1"/>
</dbReference>
<dbReference type="KEGG" id="qsa:O6P43_000825"/>
<keyword evidence="3" id="KW-1185">Reference proteome</keyword>
<evidence type="ECO:0000259" key="1">
    <source>
        <dbReference type="PROSITE" id="PS50181"/>
    </source>
</evidence>
<dbReference type="CDD" id="cd22159">
    <property type="entry name" value="F-box_AtTIR1-like"/>
    <property type="match status" value="1"/>
</dbReference>
<reference evidence="2 3" key="1">
    <citation type="journal article" date="2023" name="Science">
        <title>Elucidation of the pathway for biosynthesis of saponin adjuvants from the soapbark tree.</title>
        <authorList>
            <person name="Reed J."/>
            <person name="Orme A."/>
            <person name="El-Demerdash A."/>
            <person name="Owen C."/>
            <person name="Martin L.B.B."/>
            <person name="Misra R.C."/>
            <person name="Kikuchi S."/>
            <person name="Rejzek M."/>
            <person name="Martin A.C."/>
            <person name="Harkess A."/>
            <person name="Leebens-Mack J."/>
            <person name="Louveau T."/>
            <person name="Stephenson M.J."/>
            <person name="Osbourn A."/>
        </authorList>
    </citation>
    <scope>NUCLEOTIDE SEQUENCE [LARGE SCALE GENOMIC DNA]</scope>
    <source>
        <strain evidence="2">S10</strain>
    </source>
</reference>
<dbReference type="Gene3D" id="1.20.1280.50">
    <property type="match status" value="1"/>
</dbReference>
<comment type="caution">
    <text evidence="2">The sequence shown here is derived from an EMBL/GenBank/DDBJ whole genome shotgun (WGS) entry which is preliminary data.</text>
</comment>
<dbReference type="InterPro" id="IPR032675">
    <property type="entry name" value="LRR_dom_sf"/>
</dbReference>
<dbReference type="EMBL" id="JARAOO010000001">
    <property type="protein sequence ID" value="KAJ7981581.1"/>
    <property type="molecule type" value="Genomic_DNA"/>
</dbReference>
<dbReference type="GO" id="GO:0019005">
    <property type="term" value="C:SCF ubiquitin ligase complex"/>
    <property type="evidence" value="ECO:0007669"/>
    <property type="project" value="TreeGrafter"/>
</dbReference>
<dbReference type="InterPro" id="IPR001810">
    <property type="entry name" value="F-box_dom"/>
</dbReference>
<dbReference type="PANTHER" id="PTHR13318">
    <property type="entry name" value="PARTNER OF PAIRED, ISOFORM B-RELATED"/>
    <property type="match status" value="1"/>
</dbReference>
<dbReference type="Pfam" id="PF18511">
    <property type="entry name" value="F-box_5"/>
    <property type="match status" value="1"/>
</dbReference>
<dbReference type="GO" id="GO:0005634">
    <property type="term" value="C:nucleus"/>
    <property type="evidence" value="ECO:0007669"/>
    <property type="project" value="TreeGrafter"/>
</dbReference>
<dbReference type="InterPro" id="IPR036047">
    <property type="entry name" value="F-box-like_dom_sf"/>
</dbReference>
<sequence length="561" mass="62944">MAAIVDLPEEILSNIFVFISDTRTRNSVSLVCRNFLRLERKTRTSLTLRGNARDLHMIPTSFKNVTDLDLSLLSPWGHGLFTSSTSDRHFLALRLRDAFPNVTTLTVYARSPCTLQLLLLVTRWPRLCHVKLVRWHQRPTSPPGSDFSPLLEQCQSLSSLDLSCFYHWTEDLPPVLMANPITAASLKKLNLLTTSFTEGFKAEEIQSITAACPNLKHLLLACTFDPRYLGFVGDETLLAIASNCPRLSLLHLADTSSLANRRGDPRDEGYTPEDASISSRTLADFFTGLPLLEELVLDVCKNVRDSGSALEVLNSRCPKLKILKLGQFHGICLAIGSQLDGIALCQGLESLSIKNSADLTDMGLIEIARGCSSLVRFEVQGCKHITEKGLRTMACLLRKTLIDVKISCCMNLDAAASLRALEPIRDRIERLHIDCVWDSLGETEIFQKTVFDFDLNEVDVPCVSDQNNTRFLNFSDGMDFEDAIRRKKQRCMYASETDYHSFIQQSNGNEFWCNSWDRLRYLSLWIGVGELLAPLVTAGLEDCPKLGRNSYTGRRRLQRAA</sequence>
<dbReference type="AlphaFoldDB" id="A0AAD7QHE3"/>
<dbReference type="SMART" id="SM00367">
    <property type="entry name" value="LRR_CC"/>
    <property type="match status" value="3"/>
</dbReference>
<dbReference type="PROSITE" id="PS50181">
    <property type="entry name" value="FBOX"/>
    <property type="match status" value="1"/>
</dbReference>
<name>A0AAD7QHE3_QUISA</name>
<organism evidence="2 3">
    <name type="scientific">Quillaja saponaria</name>
    <name type="common">Soap bark tree</name>
    <dbReference type="NCBI Taxonomy" id="32244"/>
    <lineage>
        <taxon>Eukaryota</taxon>
        <taxon>Viridiplantae</taxon>
        <taxon>Streptophyta</taxon>
        <taxon>Embryophyta</taxon>
        <taxon>Tracheophyta</taxon>
        <taxon>Spermatophyta</taxon>
        <taxon>Magnoliopsida</taxon>
        <taxon>eudicotyledons</taxon>
        <taxon>Gunneridae</taxon>
        <taxon>Pentapetalae</taxon>
        <taxon>rosids</taxon>
        <taxon>fabids</taxon>
        <taxon>Fabales</taxon>
        <taxon>Quillajaceae</taxon>
        <taxon>Quillaja</taxon>
    </lineage>
</organism>
<dbReference type="SUPFAM" id="SSF52047">
    <property type="entry name" value="RNI-like"/>
    <property type="match status" value="1"/>
</dbReference>
<evidence type="ECO:0000313" key="3">
    <source>
        <dbReference type="Proteomes" id="UP001163823"/>
    </source>
</evidence>
<feature type="domain" description="F-box" evidence="1">
    <location>
        <begin position="1"/>
        <end position="48"/>
    </location>
</feature>
<dbReference type="Proteomes" id="UP001163823">
    <property type="component" value="Chromosome 1"/>
</dbReference>
<dbReference type="Gene3D" id="3.80.10.10">
    <property type="entry name" value="Ribonuclease Inhibitor"/>
    <property type="match status" value="1"/>
</dbReference>
<dbReference type="InterPro" id="IPR006553">
    <property type="entry name" value="Leu-rich_rpt_Cys-con_subtyp"/>
</dbReference>
<accession>A0AAD7QHE3</accession>
<dbReference type="GO" id="GO:0031146">
    <property type="term" value="P:SCF-dependent proteasomal ubiquitin-dependent protein catabolic process"/>
    <property type="evidence" value="ECO:0007669"/>
    <property type="project" value="TreeGrafter"/>
</dbReference>
<protein>
    <submittedName>
        <fullName evidence="2">F-box protein MAX2</fullName>
    </submittedName>
</protein>